<evidence type="ECO:0000313" key="3">
    <source>
        <dbReference type="EMBL" id="KAF4472935.1"/>
    </source>
</evidence>
<keyword evidence="4" id="KW-1185">Reference proteome</keyword>
<dbReference type="AlphaFoldDB" id="A0A8H4LNL0"/>
<comment type="caution">
    <text evidence="3">The sequence shown here is derived from an EMBL/GenBank/DDBJ whole genome shotgun (WGS) entry which is preliminary data.</text>
</comment>
<feature type="transmembrane region" description="Helical" evidence="2">
    <location>
        <begin position="65"/>
        <end position="90"/>
    </location>
</feature>
<dbReference type="OrthoDB" id="5428040at2759"/>
<sequence>MASHSESTLYSPTRQEATNDVSTTPRRASPKIDKASLDQLIPFRHKHDKPTHNPRNNSWRRRVGLCGLLVLIIGTLVILVSAAILLFLWVGAEAANHRNDPAFWKTIMIREWAPRVVTICSAAMRTSIALQIGLVVAAAAAIMLETSGALLVDTPILSINRALKGTAPSSQWRFAEVEKNESDHVVGDIGDTFRAMLPFSSAESRTLLEHYSGPAVVANLRTMCAPPNIRNISFSHSLHPEIQYLETMYVELNETMSPNILGCSYRERTAYGDYKFSHSTRTRVLDNPFSSSPDSWLLSLYSDTAEFWGKSDPFHDDVLSLKRFLLFNSTRLLNETLAPLYTGDYQMTTDYDFRNETVDRVLEGLGGLSWRNESLWAKVSDRNGSELFSATACYFNVTSPATFNVSLSGRSIDSEPSNEPQPNAKQFGIATPVPNLEDRGILQLDIGPQIYTPSDPDTDKNYDLIKQARSYKKLSGLLSDAVDAGSWNDERSWALSDDSETMFYARDWSAHLSHTSLFQSIIQKTEDPALAVQALITRLYQMSYYD</sequence>
<evidence type="ECO:0000256" key="1">
    <source>
        <dbReference type="SAM" id="MobiDB-lite"/>
    </source>
</evidence>
<feature type="region of interest" description="Disordered" evidence="1">
    <location>
        <begin position="410"/>
        <end position="429"/>
    </location>
</feature>
<organism evidence="3 4">
    <name type="scientific">Fusarium albosuccineum</name>
    <dbReference type="NCBI Taxonomy" id="1237068"/>
    <lineage>
        <taxon>Eukaryota</taxon>
        <taxon>Fungi</taxon>
        <taxon>Dikarya</taxon>
        <taxon>Ascomycota</taxon>
        <taxon>Pezizomycotina</taxon>
        <taxon>Sordariomycetes</taxon>
        <taxon>Hypocreomycetidae</taxon>
        <taxon>Hypocreales</taxon>
        <taxon>Nectriaceae</taxon>
        <taxon>Fusarium</taxon>
        <taxon>Fusarium decemcellulare species complex</taxon>
    </lineage>
</organism>
<dbReference type="Proteomes" id="UP000554235">
    <property type="component" value="Unassembled WGS sequence"/>
</dbReference>
<evidence type="ECO:0000256" key="2">
    <source>
        <dbReference type="SAM" id="Phobius"/>
    </source>
</evidence>
<name>A0A8H4LNL0_9HYPO</name>
<dbReference type="EMBL" id="JAADYS010000017">
    <property type="protein sequence ID" value="KAF4472935.1"/>
    <property type="molecule type" value="Genomic_DNA"/>
</dbReference>
<feature type="compositionally biased region" description="Polar residues" evidence="1">
    <location>
        <begin position="410"/>
        <end position="424"/>
    </location>
</feature>
<feature type="compositionally biased region" description="Polar residues" evidence="1">
    <location>
        <begin position="1"/>
        <end position="26"/>
    </location>
</feature>
<reference evidence="3 4" key="1">
    <citation type="submission" date="2020-01" db="EMBL/GenBank/DDBJ databases">
        <title>Identification and distribution of gene clusters putatively required for synthesis of sphingolipid metabolism inhibitors in phylogenetically diverse species of the filamentous fungus Fusarium.</title>
        <authorList>
            <person name="Kim H.-S."/>
            <person name="Busman M."/>
            <person name="Brown D.W."/>
            <person name="Divon H."/>
            <person name="Uhlig S."/>
            <person name="Proctor R.H."/>
        </authorList>
    </citation>
    <scope>NUCLEOTIDE SEQUENCE [LARGE SCALE GENOMIC DNA]</scope>
    <source>
        <strain evidence="3 4">NRRL 20459</strain>
    </source>
</reference>
<gene>
    <name evidence="3" type="ORF">FALBO_150</name>
</gene>
<feature type="region of interest" description="Disordered" evidence="1">
    <location>
        <begin position="1"/>
        <end position="30"/>
    </location>
</feature>
<protein>
    <submittedName>
        <fullName evidence="3">Uncharacterized protein</fullName>
    </submittedName>
</protein>
<evidence type="ECO:0000313" key="4">
    <source>
        <dbReference type="Proteomes" id="UP000554235"/>
    </source>
</evidence>
<proteinExistence type="predicted"/>
<keyword evidence="2" id="KW-0812">Transmembrane</keyword>
<keyword evidence="2" id="KW-1133">Transmembrane helix</keyword>
<keyword evidence="2" id="KW-0472">Membrane</keyword>
<accession>A0A8H4LNL0</accession>